<dbReference type="InterPro" id="IPR020845">
    <property type="entry name" value="AMP-binding_CS"/>
</dbReference>
<dbReference type="AlphaFoldDB" id="C0ZV00"/>
<evidence type="ECO:0000259" key="1">
    <source>
        <dbReference type="Pfam" id="PF00501"/>
    </source>
</evidence>
<protein>
    <submittedName>
        <fullName evidence="3">Putative o-succinylbenzoate--CoA ligase</fullName>
        <ecNumber evidence="3">6.2.1.26</ecNumber>
    </submittedName>
</protein>
<dbReference type="Pfam" id="PF00501">
    <property type="entry name" value="AMP-binding"/>
    <property type="match status" value="1"/>
</dbReference>
<evidence type="ECO:0000313" key="3">
    <source>
        <dbReference type="EMBL" id="BAH32395.1"/>
    </source>
</evidence>
<evidence type="ECO:0000259" key="2">
    <source>
        <dbReference type="Pfam" id="PF13193"/>
    </source>
</evidence>
<dbReference type="NCBIfam" id="NF005877">
    <property type="entry name" value="PRK07824.1"/>
    <property type="match status" value="1"/>
</dbReference>
<dbReference type="HOGENOM" id="CLU_000022_59_3_11"/>
<dbReference type="Proteomes" id="UP000002204">
    <property type="component" value="Chromosome"/>
</dbReference>
<dbReference type="InterPro" id="IPR050237">
    <property type="entry name" value="ATP-dep_AMP-bd_enzyme"/>
</dbReference>
<dbReference type="InterPro" id="IPR000873">
    <property type="entry name" value="AMP-dep_synth/lig_dom"/>
</dbReference>
<dbReference type="Pfam" id="PF13193">
    <property type="entry name" value="AMP-binding_C"/>
    <property type="match status" value="1"/>
</dbReference>
<dbReference type="Gene3D" id="3.40.50.12780">
    <property type="entry name" value="N-terminal domain of ligase-like"/>
    <property type="match status" value="1"/>
</dbReference>
<dbReference type="EMBL" id="AP008957">
    <property type="protein sequence ID" value="BAH32395.1"/>
    <property type="molecule type" value="Genomic_DNA"/>
</dbReference>
<dbReference type="InterPro" id="IPR042099">
    <property type="entry name" value="ANL_N_sf"/>
</dbReference>
<dbReference type="EC" id="6.2.1.26" evidence="3"/>
<dbReference type="Gene3D" id="3.30.300.30">
    <property type="match status" value="1"/>
</dbReference>
<keyword evidence="3" id="KW-0436">Ligase</keyword>
<feature type="domain" description="AMP-dependent synthetase/ligase" evidence="1">
    <location>
        <begin position="61"/>
        <end position="229"/>
    </location>
</feature>
<reference evidence="4" key="1">
    <citation type="submission" date="2005-03" db="EMBL/GenBank/DDBJ databases">
        <title>Comparison of the complete genome sequences of Rhodococcus erythropolis PR4 and Rhodococcus opacus B4.</title>
        <authorList>
            <person name="Takarada H."/>
            <person name="Sekine M."/>
            <person name="Hosoyama A."/>
            <person name="Yamada R."/>
            <person name="Fujisawa T."/>
            <person name="Omata S."/>
            <person name="Shimizu A."/>
            <person name="Tsukatani N."/>
            <person name="Tanikawa S."/>
            <person name="Fujita N."/>
            <person name="Harayama S."/>
        </authorList>
    </citation>
    <scope>NUCLEOTIDE SEQUENCE [LARGE SCALE GENOMIC DNA]</scope>
    <source>
        <strain evidence="4">PR4 / NBRC 100887</strain>
    </source>
</reference>
<dbReference type="GO" id="GO:0008756">
    <property type="term" value="F:o-succinylbenzoate-CoA ligase activity"/>
    <property type="evidence" value="ECO:0007669"/>
    <property type="project" value="UniProtKB-EC"/>
</dbReference>
<reference evidence="3 4" key="2">
    <citation type="journal article" date="2006" name="Environ. Microbiol.">
        <title>Sequence analysis of three plasmids harboured in Rhodococcus erythropolis strain PR4.</title>
        <authorList>
            <person name="Sekine M."/>
            <person name="Tanikawa S."/>
            <person name="Omata S."/>
            <person name="Saito M."/>
            <person name="Fujisawa T."/>
            <person name="Tsukatani N."/>
            <person name="Tajima T."/>
            <person name="Sekigawa T."/>
            <person name="Kosugi H."/>
            <person name="Matsuo Y."/>
            <person name="Nishiko R."/>
            <person name="Imamura K."/>
            <person name="Ito M."/>
            <person name="Narita H."/>
            <person name="Tago S."/>
            <person name="Fujita N."/>
            <person name="Harayama S."/>
        </authorList>
    </citation>
    <scope>NUCLEOTIDE SEQUENCE [LARGE SCALE GENOMIC DNA]</scope>
    <source>
        <strain evidence="4">PR4 / NBRC 100887</strain>
    </source>
</reference>
<dbReference type="PANTHER" id="PTHR43767">
    <property type="entry name" value="LONG-CHAIN-FATTY-ACID--COA LIGASE"/>
    <property type="match status" value="1"/>
</dbReference>
<dbReference type="InterPro" id="IPR025110">
    <property type="entry name" value="AMP-bd_C"/>
</dbReference>
<dbReference type="KEGG" id="rer:RER_16870"/>
<dbReference type="eggNOG" id="COG0318">
    <property type="taxonomic scope" value="Bacteria"/>
</dbReference>
<dbReference type="SUPFAM" id="SSF56801">
    <property type="entry name" value="Acetyl-CoA synthetase-like"/>
    <property type="match status" value="1"/>
</dbReference>
<name>C0ZV00_RHOE4</name>
<dbReference type="PANTHER" id="PTHR43767:SF1">
    <property type="entry name" value="NONRIBOSOMAL PEPTIDE SYNTHASE PES1 (EUROFUNG)-RELATED"/>
    <property type="match status" value="1"/>
</dbReference>
<proteinExistence type="predicted"/>
<organism evidence="3 4">
    <name type="scientific">Rhodococcus erythropolis (strain PR4 / NBRC 100887)</name>
    <dbReference type="NCBI Taxonomy" id="234621"/>
    <lineage>
        <taxon>Bacteria</taxon>
        <taxon>Bacillati</taxon>
        <taxon>Actinomycetota</taxon>
        <taxon>Actinomycetes</taxon>
        <taxon>Mycobacteriales</taxon>
        <taxon>Nocardiaceae</taxon>
        <taxon>Rhodococcus</taxon>
        <taxon>Rhodococcus erythropolis group</taxon>
    </lineage>
</organism>
<feature type="domain" description="AMP-binding enzyme C-terminal" evidence="2">
    <location>
        <begin position="304"/>
        <end position="377"/>
    </location>
</feature>
<gene>
    <name evidence="3" type="primary">menE</name>
    <name evidence="3" type="ordered locus">RER_16870</name>
</gene>
<accession>C0ZV00</accession>
<sequence>MAPCRAGHPVNVLRTLAVPQGEAAFEVLPAVAQILGGEHDAVLPVPAADARETARLSDALHPDQPIDDGVSLVVATSGTTGTPKGAMLGADALRASGDATHERLGGTGSWLLVLPPHHIAGMQVLLRSVLAGTQPVIVDVSAGFDPAALPGAVAAMSGPRRYTSLVPTQLVKALGDRAAVEALASLDAVLLGGAATPAPVLAQATEAGITVVRTYGMSETSGGCVYDGIPLSGAQIRIDDGRVLLGGPMLASGYRGLPDHPAFAEPGWFRTDDAGAVVDGVLRISGRLDEAISTGGLTVVPQVVEAALADHPAVRECAVIGVEDQRLGQRVVAVVVPEGEAPTLDELRTHAQRTLDVTAAPRELFVVDALPLRGPGKLDRAALVARFS</sequence>
<dbReference type="PROSITE" id="PS00455">
    <property type="entry name" value="AMP_BINDING"/>
    <property type="match status" value="1"/>
</dbReference>
<evidence type="ECO:0000313" key="4">
    <source>
        <dbReference type="Proteomes" id="UP000002204"/>
    </source>
</evidence>
<dbReference type="InterPro" id="IPR045851">
    <property type="entry name" value="AMP-bd_C_sf"/>
</dbReference>